<dbReference type="CDD" id="cd03801">
    <property type="entry name" value="GT4_PimA-like"/>
    <property type="match status" value="1"/>
</dbReference>
<evidence type="ECO:0000313" key="3">
    <source>
        <dbReference type="EMBL" id="OGL87983.1"/>
    </source>
</evidence>
<protein>
    <recommendedName>
        <fullName evidence="5">Glycosyltransferase subfamily 4-like N-terminal domain-containing protein</fullName>
    </recommendedName>
</protein>
<dbReference type="Pfam" id="PF00534">
    <property type="entry name" value="Glycos_transf_1"/>
    <property type="match status" value="1"/>
</dbReference>
<comment type="caution">
    <text evidence="3">The sequence shown here is derived from an EMBL/GenBank/DDBJ whole genome shotgun (WGS) entry which is preliminary data.</text>
</comment>
<dbReference type="InterPro" id="IPR050194">
    <property type="entry name" value="Glycosyltransferase_grp1"/>
</dbReference>
<organism evidence="3 4">
    <name type="scientific">Candidatus Uhrbacteria bacterium RIFCSPLOWO2_02_FULL_48_18</name>
    <dbReference type="NCBI Taxonomy" id="1802408"/>
    <lineage>
        <taxon>Bacteria</taxon>
        <taxon>Candidatus Uhriibacteriota</taxon>
    </lineage>
</organism>
<feature type="domain" description="Glycosyl transferase family 1" evidence="1">
    <location>
        <begin position="177"/>
        <end position="342"/>
    </location>
</feature>
<dbReference type="Proteomes" id="UP000176593">
    <property type="component" value="Unassembled WGS sequence"/>
</dbReference>
<dbReference type="PANTHER" id="PTHR45947:SF14">
    <property type="entry name" value="SLL1723 PROTEIN"/>
    <property type="match status" value="1"/>
</dbReference>
<dbReference type="SUPFAM" id="SSF53756">
    <property type="entry name" value="UDP-Glycosyltransferase/glycogen phosphorylase"/>
    <property type="match status" value="1"/>
</dbReference>
<evidence type="ECO:0000313" key="4">
    <source>
        <dbReference type="Proteomes" id="UP000176593"/>
    </source>
</evidence>
<accession>A0A1F7VC27</accession>
<dbReference type="InterPro" id="IPR028098">
    <property type="entry name" value="Glyco_trans_4-like_N"/>
</dbReference>
<dbReference type="GO" id="GO:0016757">
    <property type="term" value="F:glycosyltransferase activity"/>
    <property type="evidence" value="ECO:0007669"/>
    <property type="project" value="InterPro"/>
</dbReference>
<dbReference type="InterPro" id="IPR001296">
    <property type="entry name" value="Glyco_trans_1"/>
</dbReference>
<evidence type="ECO:0000259" key="2">
    <source>
        <dbReference type="Pfam" id="PF13439"/>
    </source>
</evidence>
<gene>
    <name evidence="3" type="ORF">A3I41_02645</name>
</gene>
<proteinExistence type="predicted"/>
<dbReference type="Pfam" id="PF13439">
    <property type="entry name" value="Glyco_transf_4"/>
    <property type="match status" value="1"/>
</dbReference>
<sequence>MSDRDLLLITPDFLPSRGGVARYLGLFAEYFSKRIRVVASPLESMPDIVVPYLLERKPLLSKRVWPRWMTSVMLLVRESKTYRVVIISHVIPFGTAAMVAKWFTKKPYIVITHGMDVRLAVRSKKSLTTRVLSNAYLVIANSNALAQELQQTFGLKNILTLYPSVDPAFVSNATKTASEVFTLLSVSRLVDRKGHERVLQALALLKLNGSLLQFRYVIVGDGPMRSALETLAIELELGSNVEFKGDVSDTELQTTYSTADVFVLPVKNDPIDKEGFGMVYLEAAAYGVPSIATRMSGVDEAVLDKQTGLLVEDGNIEALAGSILSLANDQVLREQFGSAARARVVTEFTPAAQFSKLEPYLV</sequence>
<evidence type="ECO:0000259" key="1">
    <source>
        <dbReference type="Pfam" id="PF00534"/>
    </source>
</evidence>
<dbReference type="AlphaFoldDB" id="A0A1F7VC27"/>
<feature type="domain" description="Glycosyltransferase subfamily 4-like N-terminal" evidence="2">
    <location>
        <begin position="18"/>
        <end position="168"/>
    </location>
</feature>
<evidence type="ECO:0008006" key="5">
    <source>
        <dbReference type="Google" id="ProtNLM"/>
    </source>
</evidence>
<reference evidence="3 4" key="1">
    <citation type="journal article" date="2016" name="Nat. Commun.">
        <title>Thousands of microbial genomes shed light on interconnected biogeochemical processes in an aquifer system.</title>
        <authorList>
            <person name="Anantharaman K."/>
            <person name="Brown C.T."/>
            <person name="Hug L.A."/>
            <person name="Sharon I."/>
            <person name="Castelle C.J."/>
            <person name="Probst A.J."/>
            <person name="Thomas B.C."/>
            <person name="Singh A."/>
            <person name="Wilkins M.J."/>
            <person name="Karaoz U."/>
            <person name="Brodie E.L."/>
            <person name="Williams K.H."/>
            <person name="Hubbard S.S."/>
            <person name="Banfield J.F."/>
        </authorList>
    </citation>
    <scope>NUCLEOTIDE SEQUENCE [LARGE SCALE GENOMIC DNA]</scope>
</reference>
<name>A0A1F7VC27_9BACT</name>
<dbReference type="PANTHER" id="PTHR45947">
    <property type="entry name" value="SULFOQUINOVOSYL TRANSFERASE SQD2"/>
    <property type="match status" value="1"/>
</dbReference>
<dbReference type="EMBL" id="MGEQ01000002">
    <property type="protein sequence ID" value="OGL87983.1"/>
    <property type="molecule type" value="Genomic_DNA"/>
</dbReference>
<dbReference type="Gene3D" id="3.40.50.2000">
    <property type="entry name" value="Glycogen Phosphorylase B"/>
    <property type="match status" value="2"/>
</dbReference>